<evidence type="ECO:0000256" key="9">
    <source>
        <dbReference type="SAM" id="Phobius"/>
    </source>
</evidence>
<dbReference type="InterPro" id="IPR036259">
    <property type="entry name" value="MFS_trans_sf"/>
</dbReference>
<feature type="compositionally biased region" description="Basic and acidic residues" evidence="8">
    <location>
        <begin position="518"/>
        <end position="531"/>
    </location>
</feature>
<dbReference type="Pfam" id="PF07690">
    <property type="entry name" value="MFS_1"/>
    <property type="match status" value="1"/>
</dbReference>
<sequence length="537" mass="59235">MASTAMTMTTTTTSSNKPSREGDKRCHDHDEHKILRNYPYLWASVGISHGFLSAIIFGWASLVPVLRDEERKASDSNGKDPWGGTGRNLAESEYTPSQLSQIFAAGVVGNYLLTLPFGMILDSYGPKTTGILASLVYGLGLFLCGIDDSKFYLFWIGFGLVGAARPGIQLPTIHLANLFAYHGSRTKGTGGEALYMSCQAAAFDAGTAIFALFHYCHFGFGWKSSIMFRWYLLVPLYTLVTAIFVWPNEVLQKPVDHTSHEAESSSSSPLSPTSSFSAGDQKHKSNARLLGNKSLQQHSQVNAPFSVVLRKSAFYALATWVGIHIFQLNFVVATINDQLERWHGPKGTERLIQIFGTILPFGFLVLPIVARILHTDPTVALQVVNLIGLLFGAIMALLPGSYWLQILVVFPAVAVSRQMVYSTLFHTIGRVFGYKHYGVIFGLTNMVASLFQLLQTPMVEWSENSVVAGDPSHGNYGPSNFLLWIATFPLFVTAMYCDPTRPESKWVSSMQSCFKKAERNNDSNGGDRVHETTSLLR</sequence>
<organism evidence="10 11">
    <name type="scientific">Pseudo-nitzschia multistriata</name>
    <dbReference type="NCBI Taxonomy" id="183589"/>
    <lineage>
        <taxon>Eukaryota</taxon>
        <taxon>Sar</taxon>
        <taxon>Stramenopiles</taxon>
        <taxon>Ochrophyta</taxon>
        <taxon>Bacillariophyta</taxon>
        <taxon>Bacillariophyceae</taxon>
        <taxon>Bacillariophycidae</taxon>
        <taxon>Bacillariales</taxon>
        <taxon>Bacillariaceae</taxon>
        <taxon>Pseudo-nitzschia</taxon>
    </lineage>
</organism>
<dbReference type="OrthoDB" id="330047at2759"/>
<feature type="region of interest" description="Disordered" evidence="8">
    <location>
        <begin position="257"/>
        <end position="281"/>
    </location>
</feature>
<evidence type="ECO:0000313" key="11">
    <source>
        <dbReference type="Proteomes" id="UP000291116"/>
    </source>
</evidence>
<feature type="transmembrane region" description="Helical" evidence="9">
    <location>
        <begin position="40"/>
        <end position="62"/>
    </location>
</feature>
<dbReference type="PANTHER" id="PTHR20772:SF2">
    <property type="entry name" value="PROTEIN FMP42"/>
    <property type="match status" value="1"/>
</dbReference>
<dbReference type="AlphaFoldDB" id="A0A448YXK4"/>
<feature type="transmembrane region" description="Helical" evidence="9">
    <location>
        <begin position="481"/>
        <end position="497"/>
    </location>
</feature>
<protein>
    <recommendedName>
        <fullName evidence="12">Major facilitator superfamily (MFS) profile domain-containing protein</fullName>
    </recommendedName>
</protein>
<dbReference type="InterPro" id="IPR052599">
    <property type="entry name" value="SLC43A_AATransporter"/>
</dbReference>
<dbReference type="GO" id="GO:0022857">
    <property type="term" value="F:transmembrane transporter activity"/>
    <property type="evidence" value="ECO:0007669"/>
    <property type="project" value="InterPro"/>
</dbReference>
<evidence type="ECO:0000256" key="8">
    <source>
        <dbReference type="SAM" id="MobiDB-lite"/>
    </source>
</evidence>
<evidence type="ECO:0000256" key="1">
    <source>
        <dbReference type="ARBA" id="ARBA00004141"/>
    </source>
</evidence>
<keyword evidence="6 9" id="KW-1133">Transmembrane helix</keyword>
<evidence type="ECO:0000313" key="10">
    <source>
        <dbReference type="EMBL" id="VEU34474.1"/>
    </source>
</evidence>
<keyword evidence="5" id="KW-0029">Amino-acid transport</keyword>
<evidence type="ECO:0000256" key="7">
    <source>
        <dbReference type="ARBA" id="ARBA00023136"/>
    </source>
</evidence>
<dbReference type="GO" id="GO:0016020">
    <property type="term" value="C:membrane"/>
    <property type="evidence" value="ECO:0007669"/>
    <property type="project" value="UniProtKB-SubCell"/>
</dbReference>
<feature type="compositionally biased region" description="Basic and acidic residues" evidence="8">
    <location>
        <begin position="18"/>
        <end position="27"/>
    </location>
</feature>
<feature type="region of interest" description="Disordered" evidence="8">
    <location>
        <begin position="1"/>
        <end position="27"/>
    </location>
</feature>
<feature type="compositionally biased region" description="Low complexity" evidence="8">
    <location>
        <begin position="1"/>
        <end position="15"/>
    </location>
</feature>
<accession>A0A448YXK4</accession>
<proteinExistence type="inferred from homology"/>
<dbReference type="SUPFAM" id="SSF103473">
    <property type="entry name" value="MFS general substrate transporter"/>
    <property type="match status" value="1"/>
</dbReference>
<evidence type="ECO:0008006" key="12">
    <source>
        <dbReference type="Google" id="ProtNLM"/>
    </source>
</evidence>
<dbReference type="GO" id="GO:0006865">
    <property type="term" value="P:amino acid transport"/>
    <property type="evidence" value="ECO:0007669"/>
    <property type="project" value="UniProtKB-KW"/>
</dbReference>
<dbReference type="Gene3D" id="1.20.1250.20">
    <property type="entry name" value="MFS general substrate transporter like domains"/>
    <property type="match status" value="1"/>
</dbReference>
<comment type="subcellular location">
    <subcellularLocation>
        <location evidence="1">Membrane</location>
        <topology evidence="1">Multi-pass membrane protein</topology>
    </subcellularLocation>
</comment>
<feature type="compositionally biased region" description="Low complexity" evidence="8">
    <location>
        <begin position="264"/>
        <end position="278"/>
    </location>
</feature>
<name>A0A448YXK4_9STRA</name>
<feature type="transmembrane region" description="Helical" evidence="9">
    <location>
        <begin position="313"/>
        <end position="333"/>
    </location>
</feature>
<evidence type="ECO:0000256" key="5">
    <source>
        <dbReference type="ARBA" id="ARBA00022970"/>
    </source>
</evidence>
<feature type="transmembrane region" description="Helical" evidence="9">
    <location>
        <begin position="354"/>
        <end position="374"/>
    </location>
</feature>
<keyword evidence="3" id="KW-0813">Transport</keyword>
<feature type="transmembrane region" description="Helical" evidence="9">
    <location>
        <begin position="386"/>
        <end position="415"/>
    </location>
</feature>
<reference evidence="10 11" key="1">
    <citation type="submission" date="2019-01" db="EMBL/GenBank/DDBJ databases">
        <authorList>
            <person name="Ferrante I. M."/>
        </authorList>
    </citation>
    <scope>NUCLEOTIDE SEQUENCE [LARGE SCALE GENOMIC DNA]</scope>
    <source>
        <strain evidence="10 11">B856</strain>
    </source>
</reference>
<dbReference type="EMBL" id="CAACVS010000029">
    <property type="protein sequence ID" value="VEU34474.1"/>
    <property type="molecule type" value="Genomic_DNA"/>
</dbReference>
<dbReference type="Proteomes" id="UP000291116">
    <property type="component" value="Unassembled WGS sequence"/>
</dbReference>
<evidence type="ECO:0000256" key="2">
    <source>
        <dbReference type="ARBA" id="ARBA00006595"/>
    </source>
</evidence>
<keyword evidence="11" id="KW-1185">Reference proteome</keyword>
<feature type="region of interest" description="Disordered" evidence="8">
    <location>
        <begin position="518"/>
        <end position="537"/>
    </location>
</feature>
<evidence type="ECO:0000256" key="3">
    <source>
        <dbReference type="ARBA" id="ARBA00022448"/>
    </source>
</evidence>
<dbReference type="PANTHER" id="PTHR20772">
    <property type="entry name" value="PROTEIN FMP42"/>
    <property type="match status" value="1"/>
</dbReference>
<keyword evidence="7 9" id="KW-0472">Membrane</keyword>
<feature type="transmembrane region" description="Helical" evidence="9">
    <location>
        <begin position="102"/>
        <end position="121"/>
    </location>
</feature>
<dbReference type="InterPro" id="IPR011701">
    <property type="entry name" value="MFS"/>
</dbReference>
<gene>
    <name evidence="10" type="ORF">PSNMU_V1.4_AUG-EV-PASAV3_0011830</name>
</gene>
<feature type="transmembrane region" description="Helical" evidence="9">
    <location>
        <begin position="228"/>
        <end position="246"/>
    </location>
</feature>
<evidence type="ECO:0000256" key="4">
    <source>
        <dbReference type="ARBA" id="ARBA00022692"/>
    </source>
</evidence>
<feature type="transmembrane region" description="Helical" evidence="9">
    <location>
        <begin position="193"/>
        <end position="216"/>
    </location>
</feature>
<evidence type="ECO:0000256" key="6">
    <source>
        <dbReference type="ARBA" id="ARBA00022989"/>
    </source>
</evidence>
<keyword evidence="4 9" id="KW-0812">Transmembrane</keyword>
<comment type="similarity">
    <text evidence="2">Belongs to the SLC43A transporter (TC 2.A.1.44) family.</text>
</comment>
<feature type="transmembrane region" description="Helical" evidence="9">
    <location>
        <begin position="153"/>
        <end position="173"/>
    </location>
</feature>
<feature type="transmembrane region" description="Helical" evidence="9">
    <location>
        <begin position="127"/>
        <end position="146"/>
    </location>
</feature>
<feature type="transmembrane region" description="Helical" evidence="9">
    <location>
        <begin position="436"/>
        <end position="454"/>
    </location>
</feature>